<accession>A0AAN7H3F1</accession>
<feature type="transmembrane region" description="Helical" evidence="1">
    <location>
        <begin position="12"/>
        <end position="31"/>
    </location>
</feature>
<keyword evidence="3" id="KW-1185">Reference proteome</keyword>
<keyword evidence="1" id="KW-1133">Transmembrane helix</keyword>
<dbReference type="Proteomes" id="UP001301958">
    <property type="component" value="Unassembled WGS sequence"/>
</dbReference>
<keyword evidence="1" id="KW-0812">Transmembrane</keyword>
<keyword evidence="1" id="KW-0472">Membrane</keyword>
<name>A0AAN7H3F1_9PEZI</name>
<dbReference type="EMBL" id="MU865323">
    <property type="protein sequence ID" value="KAK4228080.1"/>
    <property type="molecule type" value="Genomic_DNA"/>
</dbReference>
<gene>
    <name evidence="2" type="ORF">QBC38DRAFT_498847</name>
</gene>
<protein>
    <submittedName>
        <fullName evidence="2">Uncharacterized protein</fullName>
    </submittedName>
</protein>
<reference evidence="2" key="2">
    <citation type="submission" date="2023-05" db="EMBL/GenBank/DDBJ databases">
        <authorList>
            <consortium name="Lawrence Berkeley National Laboratory"/>
            <person name="Steindorff A."/>
            <person name="Hensen N."/>
            <person name="Bonometti L."/>
            <person name="Westerberg I."/>
            <person name="Brannstrom I.O."/>
            <person name="Guillou S."/>
            <person name="Cros-Aarteil S."/>
            <person name="Calhoun S."/>
            <person name="Haridas S."/>
            <person name="Kuo A."/>
            <person name="Mondo S."/>
            <person name="Pangilinan J."/>
            <person name="Riley R."/>
            <person name="Labutti K."/>
            <person name="Andreopoulos B."/>
            <person name="Lipzen A."/>
            <person name="Chen C."/>
            <person name="Yanf M."/>
            <person name="Daum C."/>
            <person name="Ng V."/>
            <person name="Clum A."/>
            <person name="Ohm R."/>
            <person name="Martin F."/>
            <person name="Silar P."/>
            <person name="Natvig D."/>
            <person name="Lalanne C."/>
            <person name="Gautier V."/>
            <person name="Ament-Velasquez S.L."/>
            <person name="Kruys A."/>
            <person name="Hutchinson M.I."/>
            <person name="Powell A.J."/>
            <person name="Barry K."/>
            <person name="Miller A.N."/>
            <person name="Grigoriev I.V."/>
            <person name="Debuchy R."/>
            <person name="Gladieux P."/>
            <person name="Thoren M.H."/>
            <person name="Johannesson H."/>
        </authorList>
    </citation>
    <scope>NUCLEOTIDE SEQUENCE</scope>
    <source>
        <strain evidence="2">CBS 990.96</strain>
    </source>
</reference>
<comment type="caution">
    <text evidence="2">The sequence shown here is derived from an EMBL/GenBank/DDBJ whole genome shotgun (WGS) entry which is preliminary data.</text>
</comment>
<proteinExistence type="predicted"/>
<organism evidence="2 3">
    <name type="scientific">Podospora fimiseda</name>
    <dbReference type="NCBI Taxonomy" id="252190"/>
    <lineage>
        <taxon>Eukaryota</taxon>
        <taxon>Fungi</taxon>
        <taxon>Dikarya</taxon>
        <taxon>Ascomycota</taxon>
        <taxon>Pezizomycotina</taxon>
        <taxon>Sordariomycetes</taxon>
        <taxon>Sordariomycetidae</taxon>
        <taxon>Sordariales</taxon>
        <taxon>Podosporaceae</taxon>
        <taxon>Podospora</taxon>
    </lineage>
</organism>
<reference evidence="2" key="1">
    <citation type="journal article" date="2023" name="Mol. Phylogenet. Evol.">
        <title>Genome-scale phylogeny and comparative genomics of the fungal order Sordariales.</title>
        <authorList>
            <person name="Hensen N."/>
            <person name="Bonometti L."/>
            <person name="Westerberg I."/>
            <person name="Brannstrom I.O."/>
            <person name="Guillou S."/>
            <person name="Cros-Aarteil S."/>
            <person name="Calhoun S."/>
            <person name="Haridas S."/>
            <person name="Kuo A."/>
            <person name="Mondo S."/>
            <person name="Pangilinan J."/>
            <person name="Riley R."/>
            <person name="LaButti K."/>
            <person name="Andreopoulos B."/>
            <person name="Lipzen A."/>
            <person name="Chen C."/>
            <person name="Yan M."/>
            <person name="Daum C."/>
            <person name="Ng V."/>
            <person name="Clum A."/>
            <person name="Steindorff A."/>
            <person name="Ohm R.A."/>
            <person name="Martin F."/>
            <person name="Silar P."/>
            <person name="Natvig D.O."/>
            <person name="Lalanne C."/>
            <person name="Gautier V."/>
            <person name="Ament-Velasquez S.L."/>
            <person name="Kruys A."/>
            <person name="Hutchinson M.I."/>
            <person name="Powell A.J."/>
            <person name="Barry K."/>
            <person name="Miller A.N."/>
            <person name="Grigoriev I.V."/>
            <person name="Debuchy R."/>
            <person name="Gladieux P."/>
            <person name="Hiltunen Thoren M."/>
            <person name="Johannesson H."/>
        </authorList>
    </citation>
    <scope>NUCLEOTIDE SEQUENCE</scope>
    <source>
        <strain evidence="2">CBS 990.96</strain>
    </source>
</reference>
<evidence type="ECO:0000256" key="1">
    <source>
        <dbReference type="SAM" id="Phobius"/>
    </source>
</evidence>
<sequence length="121" mass="13907">MTPIQDPQVIVALVGMFVTLPPTIYIIYKVYLRRQLRRPTREVEALEVPQDTDIPDDMPLLTIQFQPDTMARATPPNHIPPVERQPQHFYYHRRTTVVHEEGVIWESLCPTPTSAPTLPAP</sequence>
<evidence type="ECO:0000313" key="2">
    <source>
        <dbReference type="EMBL" id="KAK4228080.1"/>
    </source>
</evidence>
<evidence type="ECO:0000313" key="3">
    <source>
        <dbReference type="Proteomes" id="UP001301958"/>
    </source>
</evidence>
<dbReference type="AlphaFoldDB" id="A0AAN7H3F1"/>